<gene>
    <name evidence="2" type="ORF">C4B68_21245</name>
</gene>
<evidence type="ECO:0000256" key="1">
    <source>
        <dbReference type="SAM" id="MobiDB-lite"/>
    </source>
</evidence>
<evidence type="ECO:0000313" key="3">
    <source>
        <dbReference type="Proteomes" id="UP000238413"/>
    </source>
</evidence>
<protein>
    <submittedName>
        <fullName evidence="2">Uncharacterized protein</fullName>
    </submittedName>
</protein>
<accession>A0ABN5I4B1</accession>
<dbReference type="EMBL" id="CP026652">
    <property type="protein sequence ID" value="AVH57870.1"/>
    <property type="molecule type" value="Genomic_DNA"/>
</dbReference>
<name>A0ABN5I4B1_9ACTN</name>
<organism evidence="2 3">
    <name type="scientific">Streptomyces dengpaensis</name>
    <dbReference type="NCBI Taxonomy" id="2049881"/>
    <lineage>
        <taxon>Bacteria</taxon>
        <taxon>Bacillati</taxon>
        <taxon>Actinomycetota</taxon>
        <taxon>Actinomycetes</taxon>
        <taxon>Kitasatosporales</taxon>
        <taxon>Streptomycetaceae</taxon>
        <taxon>Streptomyces</taxon>
    </lineage>
</organism>
<dbReference type="RefSeq" id="WP_099505348.1">
    <property type="nucleotide sequence ID" value="NZ_CP026652.1"/>
</dbReference>
<dbReference type="Proteomes" id="UP000238413">
    <property type="component" value="Chromosome"/>
</dbReference>
<evidence type="ECO:0000313" key="2">
    <source>
        <dbReference type="EMBL" id="AVH57870.1"/>
    </source>
</evidence>
<feature type="region of interest" description="Disordered" evidence="1">
    <location>
        <begin position="1"/>
        <end position="21"/>
    </location>
</feature>
<keyword evidence="3" id="KW-1185">Reference proteome</keyword>
<reference evidence="2 3" key="1">
    <citation type="submission" date="2018-02" db="EMBL/GenBank/DDBJ databases">
        <title>Complete genome sequence of Streptomyces dengpaensis, the producer of angucyclines.</title>
        <authorList>
            <person name="Yumei L."/>
        </authorList>
    </citation>
    <scope>NUCLEOTIDE SEQUENCE [LARGE SCALE GENOMIC DNA]</scope>
    <source>
        <strain evidence="2 3">XZHG99</strain>
    </source>
</reference>
<sequence length="71" mass="7890">MTSYDPLHGPGEEPPFPASLDGELKLTREYLDKVATANIHDHNAMLRAATGLNYRIRSLVAALDAERGERR</sequence>
<proteinExistence type="predicted"/>